<proteinExistence type="predicted"/>
<keyword evidence="4" id="KW-1185">Reference proteome</keyword>
<dbReference type="RefSeq" id="XP_017999695.1">
    <property type="nucleotide sequence ID" value="XM_018143572.1"/>
</dbReference>
<dbReference type="VEuPathDB" id="FungiDB:AB675_3515"/>
<evidence type="ECO:0000256" key="2">
    <source>
        <dbReference type="SAM" id="Phobius"/>
    </source>
</evidence>
<feature type="compositionally biased region" description="Polar residues" evidence="1">
    <location>
        <begin position="590"/>
        <end position="599"/>
    </location>
</feature>
<dbReference type="PANTHER" id="PTHR38426:SF1">
    <property type="entry name" value="MAINTENANCE OF TELOMERE CAPPING PROTEIN 4"/>
    <property type="match status" value="1"/>
</dbReference>
<feature type="compositionally biased region" description="Polar residues" evidence="1">
    <location>
        <begin position="669"/>
        <end position="683"/>
    </location>
</feature>
<feature type="region of interest" description="Disordered" evidence="1">
    <location>
        <begin position="149"/>
        <end position="168"/>
    </location>
</feature>
<feature type="transmembrane region" description="Helical" evidence="2">
    <location>
        <begin position="1111"/>
        <end position="1133"/>
    </location>
</feature>
<keyword evidence="2" id="KW-0812">Transmembrane</keyword>
<sequence>MPKIFQKPSDQQMDRKGKSKSTDTSASQSEDSNLLQPYHTPVTRLRQSESRPSSSIGSSPLSVQVTSNDADHVADGVDANMRPRSSLTPDRGVSLEIPEQKIEIRKRPVASAGFDSDPAQIVNMALSLSEARRRQASERRYISATQPIPGRNVSAAHTGSARSRQQRVGSVAQYLQTQRTPSLRSSIGGPVRIPNTPPTNDATLVDDVDDAMDVDDWEQDVSAPTQARVEKAKAFFELSYEHRRLLSHLPPVRRPGTSVNPANPDSRSKAYNPLQYIRNRKLRLWSKTAIDAEAEGWHDVEKHDEDECVRLPPLVEREKERNGNSRAASQSVSTERYAIRSHQDSTIKSRRPRSDFVFHPGDLIADCFWLEQGINKSRILDRDNNNIYPPNTQFKFSGWRNRTPVHLPEGLQQPSPPGSDAEDEVKDSSLHPVSELPRSKVKDSIAAADEGGFAKGLKVLMDDSASSGSDDSSGSGSSGDERERGRKRLRKRQKQNIDVSPGQVPTLPPVRNLHDTTASDQSAPSSRQASKRASLDHGPSRVGRFLKRESASKNRKSTSTTREEHRPQDAVDKFPVLEEQPRASAEYDTTAPNSPTHTHWPSIAINLESPPPSRSTSPAKRQSHVAAILKPLHRHHKQESISAVDFGASSKKSSVSAPGEKAKDDSTDASRGTSPMTRGQSPMTKRDSDLPVANAVYESHPMSRYSTKSSAPSDHHKLRGIFKGGRIAEIVGHEVSKVGDYIWKKDPPPAYRGRKPSEEGSGYETDEETEPMNGAVLKTPPAHIVRSRSSTVSSTKSDSPKVNNKSPPSSGRPKYNNPNLPSFTSPFDKDREAQEKKTALLTPTATRDDHISRQAAEHRSNSRSPRMDRLAPPKLDTGDRSSSGSRLTPQRSRESAGLGLVLTRSQEATNKLNTALGDKVGLDLTRMATHDLDESPYVTFRDINRAVAFIYTSTVKAREISRHADLPRKRPQYMTDAMTGFGRDSHARADLAMVARREEKVVAARQIMERLTEDHETFTTKLQEFSGTTAPALARLLQEQEDLVENKMTPRVRQSADEAGELSIRLASTSTLAVKGVNEAIDAAMMKRVGGPMRWVRSTWYRAVEMTVVSLLWAIWAVVSIIRVFLAIISGSVRGVRWLLFL</sequence>
<evidence type="ECO:0000313" key="3">
    <source>
        <dbReference type="EMBL" id="KPI39732.1"/>
    </source>
</evidence>
<feature type="region of interest" description="Disordered" evidence="1">
    <location>
        <begin position="635"/>
        <end position="718"/>
    </location>
</feature>
<name>A0A0N1HTC5_9EURO</name>
<feature type="compositionally biased region" description="Basic and acidic residues" evidence="1">
    <location>
        <begin position="846"/>
        <end position="879"/>
    </location>
</feature>
<evidence type="ECO:0008006" key="5">
    <source>
        <dbReference type="Google" id="ProtNLM"/>
    </source>
</evidence>
<evidence type="ECO:0000313" key="4">
    <source>
        <dbReference type="Proteomes" id="UP000038010"/>
    </source>
</evidence>
<gene>
    <name evidence="3" type="ORF">AB675_3515</name>
</gene>
<feature type="compositionally biased region" description="Basic and acidic residues" evidence="1">
    <location>
        <begin position="561"/>
        <end position="581"/>
    </location>
</feature>
<keyword evidence="2" id="KW-1133">Transmembrane helix</keyword>
<feature type="compositionally biased region" description="Polar residues" evidence="1">
    <location>
        <begin position="155"/>
        <end position="168"/>
    </location>
</feature>
<dbReference type="PANTHER" id="PTHR38426">
    <property type="entry name" value="MAINTENANCE OF TELOMERE CAPPING PROTEIN 4"/>
    <property type="match status" value="1"/>
</dbReference>
<feature type="region of interest" description="Disordered" evidence="1">
    <location>
        <begin position="178"/>
        <end position="202"/>
    </location>
</feature>
<dbReference type="InterPro" id="IPR038769">
    <property type="entry name" value="MTC4"/>
</dbReference>
<feature type="region of interest" description="Disordered" evidence="1">
    <location>
        <begin position="462"/>
        <end position="623"/>
    </location>
</feature>
<feature type="compositionally biased region" description="Polar residues" evidence="1">
    <location>
        <begin position="22"/>
        <end position="35"/>
    </location>
</feature>
<feature type="region of interest" description="Disordered" evidence="1">
    <location>
        <begin position="315"/>
        <end position="348"/>
    </location>
</feature>
<organism evidence="3 4">
    <name type="scientific">Cyphellophora attinorum</name>
    <dbReference type="NCBI Taxonomy" id="1664694"/>
    <lineage>
        <taxon>Eukaryota</taxon>
        <taxon>Fungi</taxon>
        <taxon>Dikarya</taxon>
        <taxon>Ascomycota</taxon>
        <taxon>Pezizomycotina</taxon>
        <taxon>Eurotiomycetes</taxon>
        <taxon>Chaetothyriomycetidae</taxon>
        <taxon>Chaetothyriales</taxon>
        <taxon>Cyphellophoraceae</taxon>
        <taxon>Cyphellophora</taxon>
    </lineage>
</organism>
<keyword evidence="2" id="KW-0472">Membrane</keyword>
<feature type="compositionally biased region" description="Polar residues" evidence="1">
    <location>
        <begin position="880"/>
        <end position="890"/>
    </location>
</feature>
<dbReference type="AlphaFoldDB" id="A0A0N1HTC5"/>
<feature type="region of interest" description="Disordered" evidence="1">
    <location>
        <begin position="393"/>
        <end position="443"/>
    </location>
</feature>
<comment type="caution">
    <text evidence="3">The sequence shown here is derived from an EMBL/GenBank/DDBJ whole genome shotgun (WGS) entry which is preliminary data.</text>
</comment>
<feature type="compositionally biased region" description="Low complexity" evidence="1">
    <location>
        <begin position="462"/>
        <end position="475"/>
    </location>
</feature>
<reference evidence="3 4" key="1">
    <citation type="submission" date="2015-06" db="EMBL/GenBank/DDBJ databases">
        <title>Draft genome of the ant-associated black yeast Phialophora attae CBS 131958.</title>
        <authorList>
            <person name="Moreno L.F."/>
            <person name="Stielow B.J."/>
            <person name="de Hoog S."/>
            <person name="Vicente V.A."/>
            <person name="Weiss V.A."/>
            <person name="de Vries M."/>
            <person name="Cruz L.M."/>
            <person name="Souza E.M."/>
        </authorList>
    </citation>
    <scope>NUCLEOTIDE SEQUENCE [LARGE SCALE GENOMIC DNA]</scope>
    <source>
        <strain evidence="3 4">CBS 131958</strain>
    </source>
</reference>
<feature type="compositionally biased region" description="Basic and acidic residues" evidence="1">
    <location>
        <begin position="827"/>
        <end position="838"/>
    </location>
</feature>
<accession>A0A0N1HTC5</accession>
<dbReference type="Proteomes" id="UP000038010">
    <property type="component" value="Unassembled WGS sequence"/>
</dbReference>
<dbReference type="OrthoDB" id="5034579at2759"/>
<feature type="compositionally biased region" description="Low complexity" evidence="1">
    <location>
        <begin position="787"/>
        <end position="809"/>
    </location>
</feature>
<feature type="compositionally biased region" description="Polar residues" evidence="1">
    <location>
        <begin position="515"/>
        <end position="528"/>
    </location>
</feature>
<feature type="compositionally biased region" description="Low complexity" evidence="1">
    <location>
        <begin position="50"/>
        <end position="65"/>
    </location>
</feature>
<dbReference type="EMBL" id="LFJN01000014">
    <property type="protein sequence ID" value="KPI39732.1"/>
    <property type="molecule type" value="Genomic_DNA"/>
</dbReference>
<feature type="region of interest" description="Disordered" evidence="1">
    <location>
        <begin position="741"/>
        <end position="896"/>
    </location>
</feature>
<feature type="compositionally biased region" description="Basic residues" evidence="1">
    <location>
        <begin position="485"/>
        <end position="494"/>
    </location>
</feature>
<evidence type="ECO:0000256" key="1">
    <source>
        <dbReference type="SAM" id="MobiDB-lite"/>
    </source>
</evidence>
<feature type="compositionally biased region" description="Basic and acidic residues" evidence="1">
    <location>
        <begin position="337"/>
        <end position="348"/>
    </location>
</feature>
<protein>
    <recommendedName>
        <fullName evidence="5">Maintenance of telomere capping protein 4</fullName>
    </recommendedName>
</protein>
<feature type="compositionally biased region" description="Polar residues" evidence="1">
    <location>
        <begin position="324"/>
        <end position="334"/>
    </location>
</feature>
<dbReference type="STRING" id="1664694.A0A0N1HTC5"/>
<dbReference type="GeneID" id="28735452"/>
<feature type="compositionally biased region" description="Polar residues" evidence="1">
    <location>
        <begin position="816"/>
        <end position="825"/>
    </location>
</feature>
<feature type="region of interest" description="Disordered" evidence="1">
    <location>
        <begin position="1"/>
        <end position="94"/>
    </location>
</feature>